<feature type="signal peptide" evidence="1">
    <location>
        <begin position="1"/>
        <end position="22"/>
    </location>
</feature>
<evidence type="ECO:0000313" key="2">
    <source>
        <dbReference type="EMBL" id="MBB5203379.1"/>
    </source>
</evidence>
<feature type="chain" id="PRO_5032433004" evidence="1">
    <location>
        <begin position="23"/>
        <end position="199"/>
    </location>
</feature>
<reference evidence="2 3" key="1">
    <citation type="submission" date="2020-08" db="EMBL/GenBank/DDBJ databases">
        <title>Genomic Encyclopedia of Type Strains, Phase IV (KMG-IV): sequencing the most valuable type-strain genomes for metagenomic binning, comparative biology and taxonomic classification.</title>
        <authorList>
            <person name="Goeker M."/>
        </authorList>
    </citation>
    <scope>NUCLEOTIDE SEQUENCE [LARGE SCALE GENOMIC DNA]</scope>
    <source>
        <strain evidence="2 3">DSM 23958</strain>
    </source>
</reference>
<dbReference type="RefSeq" id="WP_138857560.1">
    <property type="nucleotide sequence ID" value="NZ_CP040709.1"/>
</dbReference>
<dbReference type="OrthoDB" id="982633at2"/>
<proteinExistence type="predicted"/>
<dbReference type="PANTHER" id="PTHR41247">
    <property type="entry name" value="HTH-TYPE TRANSCRIPTIONAL REPRESSOR YCNK"/>
    <property type="match status" value="1"/>
</dbReference>
<dbReference type="InterPro" id="IPR006311">
    <property type="entry name" value="TAT_signal"/>
</dbReference>
<dbReference type="PROSITE" id="PS51318">
    <property type="entry name" value="TAT"/>
    <property type="match status" value="1"/>
</dbReference>
<protein>
    <submittedName>
        <fullName evidence="2">Nitrous oxide reductase accessory protein NosL</fullName>
    </submittedName>
</protein>
<dbReference type="EMBL" id="JACHHO010000001">
    <property type="protein sequence ID" value="MBB5203379.1"/>
    <property type="molecule type" value="Genomic_DNA"/>
</dbReference>
<sequence>MTQSRRTVLRLGLGALAASACAGTVLALRRRPAPDLPSDLCITAPAWPYDPQAGLPAQAPRRVPAEARCPVCGMFPARQPRWAAQLRYLDDSAQFFDSPLTLALWWQAPTRYSPGRQQTDVAALWVQDFASGRWLDATQAHYVHGSRERGPMRNGNLPPFGDSATAQVFAKANGGRVLSWRELDAELLRALDTRIHDHA</sequence>
<dbReference type="Proteomes" id="UP000554837">
    <property type="component" value="Unassembled WGS sequence"/>
</dbReference>
<keyword evidence="3" id="KW-1185">Reference proteome</keyword>
<dbReference type="Gene3D" id="3.30.70.2050">
    <property type="match status" value="1"/>
</dbReference>
<dbReference type="Pfam" id="PF05573">
    <property type="entry name" value="NosL"/>
    <property type="match status" value="1"/>
</dbReference>
<name>A0A840S4E6_9BURK</name>
<dbReference type="AlphaFoldDB" id="A0A840S4E6"/>
<dbReference type="PANTHER" id="PTHR41247:SF1">
    <property type="entry name" value="HTH-TYPE TRANSCRIPTIONAL REPRESSOR YCNK"/>
    <property type="match status" value="1"/>
</dbReference>
<dbReference type="SUPFAM" id="SSF160387">
    <property type="entry name" value="NosL/MerB-like"/>
    <property type="match status" value="1"/>
</dbReference>
<comment type="caution">
    <text evidence="2">The sequence shown here is derived from an EMBL/GenBank/DDBJ whole genome shotgun (WGS) entry which is preliminary data.</text>
</comment>
<gene>
    <name evidence="2" type="ORF">HNQ51_000672</name>
</gene>
<evidence type="ECO:0000313" key="3">
    <source>
        <dbReference type="Proteomes" id="UP000554837"/>
    </source>
</evidence>
<evidence type="ECO:0000256" key="1">
    <source>
        <dbReference type="SAM" id="SignalP"/>
    </source>
</evidence>
<organism evidence="2 3">
    <name type="scientific">Inhella inkyongensis</name>
    <dbReference type="NCBI Taxonomy" id="392593"/>
    <lineage>
        <taxon>Bacteria</taxon>
        <taxon>Pseudomonadati</taxon>
        <taxon>Pseudomonadota</taxon>
        <taxon>Betaproteobacteria</taxon>
        <taxon>Burkholderiales</taxon>
        <taxon>Sphaerotilaceae</taxon>
        <taxon>Inhella</taxon>
    </lineage>
</organism>
<keyword evidence="1" id="KW-0732">Signal</keyword>
<accession>A0A840S4E6</accession>
<dbReference type="PROSITE" id="PS51257">
    <property type="entry name" value="PROKAR_LIPOPROTEIN"/>
    <property type="match status" value="1"/>
</dbReference>
<dbReference type="InterPro" id="IPR008719">
    <property type="entry name" value="N2O_reductase_NosL"/>
</dbReference>